<dbReference type="Proteomes" id="UP000269374">
    <property type="component" value="Chromosome"/>
</dbReference>
<evidence type="ECO:0000313" key="1">
    <source>
        <dbReference type="EMBL" id="AYG01703.1"/>
    </source>
</evidence>
<name>A0A387BCZ7_9LACT</name>
<sequence length="133" mass="14758">MSFQLVLGKKPVIFKSGVRMNKKLDKLSTMTLISEDGQEIKHFAGSGAGTVNQFITVIAQPEASTEVILTLLSYLLFSMQNEVAQDEIDDYLDSIDDEETLSQIVQKVYNELPKKSKKSVSQSEMNTAPIALQ</sequence>
<organism evidence="1 2">
    <name type="scientific">Lactococcus allomyrinae</name>
    <dbReference type="NCBI Taxonomy" id="2419773"/>
    <lineage>
        <taxon>Bacteria</taxon>
        <taxon>Bacillati</taxon>
        <taxon>Bacillota</taxon>
        <taxon>Bacilli</taxon>
        <taxon>Lactobacillales</taxon>
        <taxon>Streptococcaceae</taxon>
        <taxon>Lactococcus</taxon>
    </lineage>
</organism>
<evidence type="ECO:0000313" key="2">
    <source>
        <dbReference type="Proteomes" id="UP000269374"/>
    </source>
</evidence>
<keyword evidence="2" id="KW-1185">Reference proteome</keyword>
<dbReference type="AlphaFoldDB" id="A0A387BCZ7"/>
<proteinExistence type="predicted"/>
<accession>A0A387BCZ7</accession>
<dbReference type="RefSeq" id="WP_120773072.1">
    <property type="nucleotide sequence ID" value="NZ_CP032627.1"/>
</dbReference>
<reference evidence="1 2" key="1">
    <citation type="submission" date="2018-09" db="EMBL/GenBank/DDBJ databases">
        <title>Genome sequencing of strain 1JSPR-7.</title>
        <authorList>
            <person name="Heo J."/>
            <person name="Kim S.-J."/>
            <person name="Kwon S.-W."/>
        </authorList>
    </citation>
    <scope>NUCLEOTIDE SEQUENCE [LARGE SCALE GENOMIC DNA]</scope>
    <source>
        <strain evidence="1 2">1JSPR-7</strain>
    </source>
</reference>
<dbReference type="KEGG" id="lact:D7I46_11950"/>
<dbReference type="EMBL" id="CP032627">
    <property type="protein sequence ID" value="AYG01703.1"/>
    <property type="molecule type" value="Genomic_DNA"/>
</dbReference>
<gene>
    <name evidence="1" type="ORF">D7I46_11950</name>
</gene>
<protein>
    <submittedName>
        <fullName evidence="1">Uncharacterized protein</fullName>
    </submittedName>
</protein>